<dbReference type="EMBL" id="CAJNDS010000546">
    <property type="protein sequence ID" value="CAE7217092.1"/>
    <property type="molecule type" value="Genomic_DNA"/>
</dbReference>
<evidence type="ECO:0000313" key="2">
    <source>
        <dbReference type="Proteomes" id="UP000604046"/>
    </source>
</evidence>
<dbReference type="SUPFAM" id="SSF56219">
    <property type="entry name" value="DNase I-like"/>
    <property type="match status" value="1"/>
</dbReference>
<gene>
    <name evidence="1" type="ORF">SNAT2548_LOCUS7696</name>
</gene>
<sequence length="1248" mass="136629">MKGQLLDSLQTLTAQGTLQRDVQHFAAEMLRQNWLCLSHESGWLVATAQRVLAHLNSLGSNMRDLAENLHSAVQFGHKLAQTRVEHYRHAASACQEVTRNLLRVGLGSPSCTGCMAARGDNVKWSTFTDCKTGILQAFRGLDLDMLALPGARLPQDFKPPEKWGLQCVCHRGANYDSCAVFWRSELRGLTPITEVGGPRRVHILAPRKQGPPLVISAVYLPPDNATHGDEAWCSELKCLSADLCLLQEKFGVGDGHLDVLLIGDMNIQPSALGAGPDRRQAREAAWNVFTAKHKLAIANPGLQGSQAVEVELPLRGKTVLIRPGDTHHHPAGGASRAIDLVLASQRLVLNVTIHNSLQCCSESQCTLPLCQEYTRGDHFLVHADLSELFLLPERTDNSCVPNWLHDEKRWHDAWKACATTLGCFAATLDAVLGNAAGYKCCQCLPRHAAVWLGNAAAWVHALIGAIALDGWAADEIRPPQWLLSGEETVTGESAHKEWCRAFVNQSSWPNDWALDVHEHITHECKVQNPRSWSKRGKGSLDQTVTAVETQHVLQNWDRSRATTPDLIPRAAYTVMSKAWGDVCFLLVKLTGPACLALKPDLWRRSLVVPKHKQGFLALASNWRFLEVRSQIALLHESVFINRLRPLLTNALVPGQSGYVRDVSDAHLLLHEVVTTRLNMGLPTLPVFGDLAKAFPRTWRDDFLTQISLQSNLQHGGRALLADILAWDSPTMTLAGFSRLMKTEGVPEGGVVGPAGFNTWLNSLTLFLLEHGHGVGLSSEVPGAWRHVQWSWCGVPDETWVTDIRQGLLGKGELPSVDLIQQDASCMASCLRAMDLGAPSRLVLVLHADDPVLLSSSSGAAQAALDCMAKWAFLHKAAFHVGPDKTVALVPDSAVGPGLVMNIPGNLPCAIHDKQRHRWLGLLWPADLDFLPCLSAQLGQAGQIVANITGLMESGGLPLCFALMLFEAKVEGLLRFGRWLLATSEGALDLYDKAFNRWSCALLGSPPWRSPAVAHLELGWQLMGRHRAVLDVAKRRAKLWCMANEDIYAQMFRRALACPESWSAKSLELLKQYDIPDFPEAGCCSLAAYASLVRSRLCSAAVSSLVLSCASHSVPFAWSVLSSGPSSVPASLLRLRLPWSALVGHRALCQLRAGTVHLSHVDGHRSAAKVRCCVFCGKKTYAPYIHVLGECFVSLSPGLPDPGPNLPPRDRARLLLNVQASNAMFADVAHVALMIVRESMAFWTKKRHA</sequence>
<dbReference type="Gene3D" id="3.60.10.10">
    <property type="entry name" value="Endonuclease/exonuclease/phosphatase"/>
    <property type="match status" value="1"/>
</dbReference>
<protein>
    <recommendedName>
        <fullName evidence="3">Reverse transcriptase domain-containing protein</fullName>
    </recommendedName>
</protein>
<keyword evidence="2" id="KW-1185">Reference proteome</keyword>
<proteinExistence type="predicted"/>
<evidence type="ECO:0000313" key="1">
    <source>
        <dbReference type="EMBL" id="CAE7217092.1"/>
    </source>
</evidence>
<name>A0A812K6F3_9DINO</name>
<accession>A0A812K6F3</accession>
<dbReference type="Proteomes" id="UP000604046">
    <property type="component" value="Unassembled WGS sequence"/>
</dbReference>
<reference evidence="1" key="1">
    <citation type="submission" date="2021-02" db="EMBL/GenBank/DDBJ databases">
        <authorList>
            <person name="Dougan E. K."/>
            <person name="Rhodes N."/>
            <person name="Thang M."/>
            <person name="Chan C."/>
        </authorList>
    </citation>
    <scope>NUCLEOTIDE SEQUENCE</scope>
</reference>
<dbReference type="AlphaFoldDB" id="A0A812K6F3"/>
<evidence type="ECO:0008006" key="3">
    <source>
        <dbReference type="Google" id="ProtNLM"/>
    </source>
</evidence>
<comment type="caution">
    <text evidence="1">The sequence shown here is derived from an EMBL/GenBank/DDBJ whole genome shotgun (WGS) entry which is preliminary data.</text>
</comment>
<dbReference type="InterPro" id="IPR036691">
    <property type="entry name" value="Endo/exonu/phosph_ase_sf"/>
</dbReference>
<dbReference type="OrthoDB" id="445826at2759"/>
<organism evidence="1 2">
    <name type="scientific">Symbiodinium natans</name>
    <dbReference type="NCBI Taxonomy" id="878477"/>
    <lineage>
        <taxon>Eukaryota</taxon>
        <taxon>Sar</taxon>
        <taxon>Alveolata</taxon>
        <taxon>Dinophyceae</taxon>
        <taxon>Suessiales</taxon>
        <taxon>Symbiodiniaceae</taxon>
        <taxon>Symbiodinium</taxon>
    </lineage>
</organism>